<evidence type="ECO:0000256" key="1">
    <source>
        <dbReference type="ARBA" id="ARBA00010139"/>
    </source>
</evidence>
<gene>
    <name evidence="5" type="ORF">IW261DRAFT_194876</name>
</gene>
<dbReference type="GO" id="GO:0004499">
    <property type="term" value="F:N,N-dimethylaniline monooxygenase activity"/>
    <property type="evidence" value="ECO:0007669"/>
    <property type="project" value="InterPro"/>
</dbReference>
<dbReference type="Pfam" id="PF00743">
    <property type="entry name" value="FMO-like"/>
    <property type="match status" value="1"/>
</dbReference>
<evidence type="ECO:0000256" key="4">
    <source>
        <dbReference type="ARBA" id="ARBA00023002"/>
    </source>
</evidence>
<reference evidence="5" key="1">
    <citation type="submission" date="2023-06" db="EMBL/GenBank/DDBJ databases">
        <authorList>
            <consortium name="Lawrence Berkeley National Laboratory"/>
            <person name="Ahrendt S."/>
            <person name="Sahu N."/>
            <person name="Indic B."/>
            <person name="Wong-Bajracharya J."/>
            <person name="Merenyi Z."/>
            <person name="Ke H.-M."/>
            <person name="Monk M."/>
            <person name="Kocsube S."/>
            <person name="Drula E."/>
            <person name="Lipzen A."/>
            <person name="Balint B."/>
            <person name="Henrissat B."/>
            <person name="Andreopoulos B."/>
            <person name="Martin F.M."/>
            <person name="Harder C.B."/>
            <person name="Rigling D."/>
            <person name="Ford K.L."/>
            <person name="Foster G.D."/>
            <person name="Pangilinan J."/>
            <person name="Papanicolaou A."/>
            <person name="Barry K."/>
            <person name="LaButti K."/>
            <person name="Viragh M."/>
            <person name="Koriabine M."/>
            <person name="Yan M."/>
            <person name="Riley R."/>
            <person name="Champramary S."/>
            <person name="Plett K.L."/>
            <person name="Tsai I.J."/>
            <person name="Slot J."/>
            <person name="Sipos G."/>
            <person name="Plett J."/>
            <person name="Nagy L.G."/>
            <person name="Grigoriev I.V."/>
        </authorList>
    </citation>
    <scope>NUCLEOTIDE SEQUENCE</scope>
    <source>
        <strain evidence="5">ICMP 16352</strain>
    </source>
</reference>
<accession>A0AA39UE57</accession>
<dbReference type="InterPro" id="IPR051209">
    <property type="entry name" value="FAD-bind_Monooxygenase_sf"/>
</dbReference>
<comment type="similarity">
    <text evidence="1">Belongs to the FAD-binding monooxygenase family.</text>
</comment>
<dbReference type="GO" id="GO:0050660">
    <property type="term" value="F:flavin adenine dinucleotide binding"/>
    <property type="evidence" value="ECO:0007669"/>
    <property type="project" value="InterPro"/>
</dbReference>
<evidence type="ECO:0000256" key="3">
    <source>
        <dbReference type="ARBA" id="ARBA00022827"/>
    </source>
</evidence>
<dbReference type="Gene3D" id="3.50.50.60">
    <property type="entry name" value="FAD/NAD(P)-binding domain"/>
    <property type="match status" value="1"/>
</dbReference>
<evidence type="ECO:0000313" key="6">
    <source>
        <dbReference type="Proteomes" id="UP001175227"/>
    </source>
</evidence>
<proteinExistence type="inferred from homology"/>
<comment type="caution">
    <text evidence="5">The sequence shown here is derived from an EMBL/GenBank/DDBJ whole genome shotgun (WGS) entry which is preliminary data.</text>
</comment>
<evidence type="ECO:0000256" key="2">
    <source>
        <dbReference type="ARBA" id="ARBA00022630"/>
    </source>
</evidence>
<dbReference type="PANTHER" id="PTHR42877">
    <property type="entry name" value="L-ORNITHINE N(5)-MONOOXYGENASE-RELATED"/>
    <property type="match status" value="1"/>
</dbReference>
<protein>
    <submittedName>
        <fullName evidence="5">Dimethylaniline monooxygenase</fullName>
    </submittedName>
</protein>
<name>A0AA39UE57_9AGAR</name>
<keyword evidence="4" id="KW-0560">Oxidoreductase</keyword>
<dbReference type="AlphaFoldDB" id="A0AA39UE57"/>
<keyword evidence="6" id="KW-1185">Reference proteome</keyword>
<sequence length="274" mass="30566">MSDFFQSNGTSGDWDYLKKPGFEPHPLRLAICGAGAAGLCLAYKILEAQKNGVLSPVEFVLFEKESNYTGTWHANRYPGCRCDIPSAAYQFSFAPYADWPDFYSYAREIKKYFKTFAQKYGIVRFIRLRHKVTAAVYDDAHGSWAVTVENLDTSQTRTETYDVFAPATGVLNNAYRPAIAGMESFTQTPILHTAEWPTDLDWGYAFKDERVAVIGVGSSGLQIIGTIAPYCKSLDIYARSKAWIVPLLCPLLPSKIGTGRVITLVIQKKNEPTL</sequence>
<dbReference type="GO" id="GO:0050661">
    <property type="term" value="F:NADP binding"/>
    <property type="evidence" value="ECO:0007669"/>
    <property type="project" value="InterPro"/>
</dbReference>
<dbReference type="EMBL" id="JAUEPR010000013">
    <property type="protein sequence ID" value="KAK0478934.1"/>
    <property type="molecule type" value="Genomic_DNA"/>
</dbReference>
<dbReference type="SUPFAM" id="SSF51905">
    <property type="entry name" value="FAD/NAD(P)-binding domain"/>
    <property type="match status" value="1"/>
</dbReference>
<dbReference type="InterPro" id="IPR036188">
    <property type="entry name" value="FAD/NAD-bd_sf"/>
</dbReference>
<evidence type="ECO:0000313" key="5">
    <source>
        <dbReference type="EMBL" id="KAK0478934.1"/>
    </source>
</evidence>
<organism evidence="5 6">
    <name type="scientific">Armillaria novae-zelandiae</name>
    <dbReference type="NCBI Taxonomy" id="153914"/>
    <lineage>
        <taxon>Eukaryota</taxon>
        <taxon>Fungi</taxon>
        <taxon>Dikarya</taxon>
        <taxon>Basidiomycota</taxon>
        <taxon>Agaricomycotina</taxon>
        <taxon>Agaricomycetes</taxon>
        <taxon>Agaricomycetidae</taxon>
        <taxon>Agaricales</taxon>
        <taxon>Marasmiineae</taxon>
        <taxon>Physalacriaceae</taxon>
        <taxon>Armillaria</taxon>
    </lineage>
</organism>
<keyword evidence="5" id="KW-0503">Monooxygenase</keyword>
<dbReference type="PANTHER" id="PTHR42877:SF4">
    <property type="entry name" value="FAD_NAD(P)-BINDING DOMAIN-CONTAINING PROTEIN-RELATED"/>
    <property type="match status" value="1"/>
</dbReference>
<dbReference type="InterPro" id="IPR020946">
    <property type="entry name" value="Flavin_mOase-like"/>
</dbReference>
<dbReference type="Proteomes" id="UP001175227">
    <property type="component" value="Unassembled WGS sequence"/>
</dbReference>
<keyword evidence="2" id="KW-0285">Flavoprotein</keyword>
<keyword evidence="3" id="KW-0274">FAD</keyword>